<dbReference type="EMBL" id="JBHSMU010000009">
    <property type="protein sequence ID" value="MFC5459836.1"/>
    <property type="molecule type" value="Genomic_DNA"/>
</dbReference>
<keyword evidence="2" id="KW-1185">Reference proteome</keyword>
<comment type="caution">
    <text evidence="1">The sequence shown here is derived from an EMBL/GenBank/DDBJ whole genome shotgun (WGS) entry which is preliminary data.</text>
</comment>
<reference evidence="2" key="1">
    <citation type="journal article" date="2019" name="Int. J. Syst. Evol. Microbiol.">
        <title>The Global Catalogue of Microorganisms (GCM) 10K type strain sequencing project: providing services to taxonomists for standard genome sequencing and annotation.</title>
        <authorList>
            <consortium name="The Broad Institute Genomics Platform"/>
            <consortium name="The Broad Institute Genome Sequencing Center for Infectious Disease"/>
            <person name="Wu L."/>
            <person name="Ma J."/>
        </authorList>
    </citation>
    <scope>NUCLEOTIDE SEQUENCE [LARGE SCALE GENOMIC DNA]</scope>
    <source>
        <strain evidence="2">KACC 12649</strain>
    </source>
</reference>
<evidence type="ECO:0000313" key="2">
    <source>
        <dbReference type="Proteomes" id="UP001596050"/>
    </source>
</evidence>
<gene>
    <name evidence="1" type="ORF">ACFPN5_08440</name>
</gene>
<evidence type="ECO:0000313" key="1">
    <source>
        <dbReference type="EMBL" id="MFC5459836.1"/>
    </source>
</evidence>
<dbReference type="InterPro" id="IPR009874">
    <property type="entry name" value="DUF1428"/>
</dbReference>
<proteinExistence type="predicted"/>
<dbReference type="Pfam" id="PF07237">
    <property type="entry name" value="DUF1428"/>
    <property type="match status" value="1"/>
</dbReference>
<sequence length="119" mass="13729">MAYVDGFVIPVPTAKLDAYWDMSNKCADIWRELGALEYRECIGDDVKPGKLTSFPQSVNLEEGEVVVFAWIVYESRAKRDEVNDKVMHDPRMAEFMKPENMPFDGKRMIWGGFEMVVDK</sequence>
<protein>
    <submittedName>
        <fullName evidence="1">DUF1428 domain-containing protein</fullName>
    </submittedName>
</protein>
<accession>A0ABW0L3C0</accession>
<dbReference type="RefSeq" id="WP_379782079.1">
    <property type="nucleotide sequence ID" value="NZ_JBHSMU010000009.1"/>
</dbReference>
<organism evidence="1 2">
    <name type="scientific">Massilia niabensis</name>
    <dbReference type="NCBI Taxonomy" id="544910"/>
    <lineage>
        <taxon>Bacteria</taxon>
        <taxon>Pseudomonadati</taxon>
        <taxon>Pseudomonadota</taxon>
        <taxon>Betaproteobacteria</taxon>
        <taxon>Burkholderiales</taxon>
        <taxon>Oxalobacteraceae</taxon>
        <taxon>Telluria group</taxon>
        <taxon>Massilia</taxon>
    </lineage>
</organism>
<dbReference type="InterPro" id="IPR011008">
    <property type="entry name" value="Dimeric_a/b-barrel"/>
</dbReference>
<dbReference type="Proteomes" id="UP001596050">
    <property type="component" value="Unassembled WGS sequence"/>
</dbReference>
<name>A0ABW0L3C0_9BURK</name>
<dbReference type="PIRSF" id="PIRSF007028">
    <property type="entry name" value="UCP007028"/>
    <property type="match status" value="1"/>
</dbReference>
<dbReference type="Gene3D" id="3.30.70.100">
    <property type="match status" value="1"/>
</dbReference>
<dbReference type="SUPFAM" id="SSF54909">
    <property type="entry name" value="Dimeric alpha+beta barrel"/>
    <property type="match status" value="1"/>
</dbReference>